<name>A0A1X0NGR8_9TRYP</name>
<feature type="signal peptide" evidence="2">
    <location>
        <begin position="1"/>
        <end position="25"/>
    </location>
</feature>
<feature type="compositionally biased region" description="Polar residues" evidence="1">
    <location>
        <begin position="260"/>
        <end position="291"/>
    </location>
</feature>
<dbReference type="Proteomes" id="UP000192257">
    <property type="component" value="Unassembled WGS sequence"/>
</dbReference>
<evidence type="ECO:0000313" key="4">
    <source>
        <dbReference type="Proteomes" id="UP000192257"/>
    </source>
</evidence>
<feature type="compositionally biased region" description="Polar residues" evidence="1">
    <location>
        <begin position="202"/>
        <end position="212"/>
    </location>
</feature>
<organism evidence="3 4">
    <name type="scientific">Trypanosoma theileri</name>
    <dbReference type="NCBI Taxonomy" id="67003"/>
    <lineage>
        <taxon>Eukaryota</taxon>
        <taxon>Discoba</taxon>
        <taxon>Euglenozoa</taxon>
        <taxon>Kinetoplastea</taxon>
        <taxon>Metakinetoplastina</taxon>
        <taxon>Trypanosomatida</taxon>
        <taxon>Trypanosomatidae</taxon>
        <taxon>Trypanosoma</taxon>
    </lineage>
</organism>
<feature type="compositionally biased region" description="Low complexity" evidence="1">
    <location>
        <begin position="292"/>
        <end position="316"/>
    </location>
</feature>
<keyword evidence="4" id="KW-1185">Reference proteome</keyword>
<keyword evidence="2" id="KW-0732">Signal</keyword>
<feature type="chain" id="PRO_5013343885" description="Mucin-like glycoprotein" evidence="2">
    <location>
        <begin position="26"/>
        <end position="368"/>
    </location>
</feature>
<evidence type="ECO:0000256" key="2">
    <source>
        <dbReference type="SAM" id="SignalP"/>
    </source>
</evidence>
<dbReference type="EMBL" id="NBCO01000052">
    <property type="protein sequence ID" value="ORC83974.1"/>
    <property type="molecule type" value="Genomic_DNA"/>
</dbReference>
<protein>
    <recommendedName>
        <fullName evidence="5">Mucin-like glycoprotein</fullName>
    </recommendedName>
</protein>
<accession>A0A1X0NGR8</accession>
<evidence type="ECO:0000313" key="3">
    <source>
        <dbReference type="EMBL" id="ORC83974.1"/>
    </source>
</evidence>
<dbReference type="GeneID" id="39990440"/>
<dbReference type="AlphaFoldDB" id="A0A1X0NGR8"/>
<feature type="region of interest" description="Disordered" evidence="1">
    <location>
        <begin position="157"/>
        <end position="327"/>
    </location>
</feature>
<feature type="compositionally biased region" description="Basic and acidic residues" evidence="1">
    <location>
        <begin position="165"/>
        <end position="186"/>
    </location>
</feature>
<dbReference type="RefSeq" id="XP_028878040.1">
    <property type="nucleotide sequence ID" value="XM_029030660.1"/>
</dbReference>
<sequence>MMMMMRRVMCVLAVVLCCACGYTMAAAAAVDNDSPSGRGVSRGAVEVSCGAGGALRVRPAAESEWLTCGAGSRVSACGKYADLCRQRTTRTATTTTTIATTTITAGQPKAVMAVHGGITEWDYFLRTAIYDKECPGKPKGEKSNGMDCGDWNEYKKSEGVAARPPDSRMAKPLEQKPSASHERAGELDQEQLESPLEEGSPRATTLQITSADPDTEHQPAKSKPAVTQPNKPESGEAEAGMNAESTSRTERGTSSSTEGNQGKTSNPTDNSATSAGNPNQQVSPATVNATAPSESQETNSTTPPSPENTITEAPTTTPSPVPVPNSDINTIASTVKNRPNVDSSLASVWMRTAAPLLIVAVFFSFTVY</sequence>
<evidence type="ECO:0008006" key="5">
    <source>
        <dbReference type="Google" id="ProtNLM"/>
    </source>
</evidence>
<reference evidence="3 4" key="1">
    <citation type="submission" date="2017-03" db="EMBL/GenBank/DDBJ databases">
        <title>An alternative strategy for trypanosome survival in the mammalian bloodstream revealed through genome and transcriptome analysis of the ubiquitous bovine parasite Trypanosoma (Megatrypanum) theileri.</title>
        <authorList>
            <person name="Kelly S."/>
            <person name="Ivens A."/>
            <person name="Mott A."/>
            <person name="O'Neill E."/>
            <person name="Emms D."/>
            <person name="Macleod O."/>
            <person name="Voorheis P."/>
            <person name="Matthews J."/>
            <person name="Matthews K."/>
            <person name="Carrington M."/>
        </authorList>
    </citation>
    <scope>NUCLEOTIDE SEQUENCE [LARGE SCALE GENOMIC DNA]</scope>
    <source>
        <strain evidence="3">Edinburgh</strain>
    </source>
</reference>
<comment type="caution">
    <text evidence="3">The sequence shown here is derived from an EMBL/GenBank/DDBJ whole genome shotgun (WGS) entry which is preliminary data.</text>
</comment>
<gene>
    <name evidence="3" type="ORF">TM35_000521180</name>
</gene>
<evidence type="ECO:0000256" key="1">
    <source>
        <dbReference type="SAM" id="MobiDB-lite"/>
    </source>
</evidence>
<proteinExistence type="predicted"/>
<dbReference type="VEuPathDB" id="TriTrypDB:TM35_000521180"/>